<name>A0A8K0NNE5_9TREE</name>
<reference evidence="2" key="1">
    <citation type="submission" date="2020-04" db="EMBL/GenBank/DDBJ databases">
        <title>Analysis of mating type loci in Filobasidium floriforme.</title>
        <authorList>
            <person name="Nowrousian M."/>
        </authorList>
    </citation>
    <scope>NUCLEOTIDE SEQUENCE</scope>
    <source>
        <strain evidence="2">CBS 6242</strain>
    </source>
</reference>
<comment type="caution">
    <text evidence="2">The sequence shown here is derived from an EMBL/GenBank/DDBJ whole genome shotgun (WGS) entry which is preliminary data.</text>
</comment>
<feature type="compositionally biased region" description="Pro residues" evidence="1">
    <location>
        <begin position="282"/>
        <end position="291"/>
    </location>
</feature>
<evidence type="ECO:0000256" key="1">
    <source>
        <dbReference type="SAM" id="MobiDB-lite"/>
    </source>
</evidence>
<organism evidence="2 3">
    <name type="scientific">Filobasidium floriforme</name>
    <dbReference type="NCBI Taxonomy" id="5210"/>
    <lineage>
        <taxon>Eukaryota</taxon>
        <taxon>Fungi</taxon>
        <taxon>Dikarya</taxon>
        <taxon>Basidiomycota</taxon>
        <taxon>Agaricomycotina</taxon>
        <taxon>Tremellomycetes</taxon>
        <taxon>Filobasidiales</taxon>
        <taxon>Filobasidiaceae</taxon>
        <taxon>Filobasidium</taxon>
    </lineage>
</organism>
<feature type="compositionally biased region" description="Basic and acidic residues" evidence="1">
    <location>
        <begin position="257"/>
        <end position="273"/>
    </location>
</feature>
<evidence type="ECO:0000313" key="2">
    <source>
        <dbReference type="EMBL" id="KAG7528849.1"/>
    </source>
</evidence>
<evidence type="ECO:0000313" key="3">
    <source>
        <dbReference type="Proteomes" id="UP000812966"/>
    </source>
</evidence>
<sequence length="605" mass="68421">MATPVPELWQKCSRGDFYASMQYLSKQPATTAIKLLAFSEDQVEQAQHTTADIYERLLQEAILKPQDLEPDMRRRMQDRLYAANRQENLHRYIGIRWQSDWWRAFQFNKPPSRRFLLPIKKIARSYNLQEAVSLIQSKNPGWNSPAERLFNDVAKALDGDPQTSTKRHHQDSDGDSFGNSVSKKVAKGTIDRPRTRNDHDDGSGDTASHIKRRKVVQNSPGEVPGRVSLESVDADDETSERDSTQPIDTDGSGPEQHAGKDGPQRNDGGESPREISLGTPEPSAPNPPPPLLWVIDSEAMAATVVTRGANLVDEDFVADAANIEQAWRDEFVSACADFAHNKISKRRLEHLHRQNPNAGLKALADKLAAQEQDATTITLPETWDEVLQGDKRSAFQDEPRTKRAAAYQRVKDRPAGDVWDQMVDGWDQSTRELPLYEGTVKMETRDAVPLGFKISGLLSPSEVAELTQTIDALCHGWMNSRPKKEREEWQREREEREERKEAPDDSNDSDEYRESDDRESSEYRESDDRESDEYRESDDCESDEYRESDDCESEEDLESDEYHGGKNRQNCASEGRGAGTGAGRNIPAPSCGRHHNFNEASPQRL</sequence>
<gene>
    <name evidence="2" type="ORF">FFLO_05909</name>
</gene>
<proteinExistence type="predicted"/>
<dbReference type="Proteomes" id="UP000812966">
    <property type="component" value="Unassembled WGS sequence"/>
</dbReference>
<protein>
    <submittedName>
        <fullName evidence="2">Uncharacterized protein</fullName>
    </submittedName>
</protein>
<keyword evidence="3" id="KW-1185">Reference proteome</keyword>
<feature type="region of interest" description="Disordered" evidence="1">
    <location>
        <begin position="482"/>
        <end position="605"/>
    </location>
</feature>
<feature type="region of interest" description="Disordered" evidence="1">
    <location>
        <begin position="157"/>
        <end position="292"/>
    </location>
</feature>
<feature type="compositionally biased region" description="Basic and acidic residues" evidence="1">
    <location>
        <begin position="510"/>
        <end position="527"/>
    </location>
</feature>
<feature type="compositionally biased region" description="Basic and acidic residues" evidence="1">
    <location>
        <begin position="189"/>
        <end position="202"/>
    </location>
</feature>
<accession>A0A8K0NNE5</accession>
<dbReference type="AlphaFoldDB" id="A0A8K0NNE5"/>
<feature type="compositionally biased region" description="Acidic residues" evidence="1">
    <location>
        <begin position="528"/>
        <end position="559"/>
    </location>
</feature>
<dbReference type="EMBL" id="JABELV010000165">
    <property type="protein sequence ID" value="KAG7528849.1"/>
    <property type="molecule type" value="Genomic_DNA"/>
</dbReference>
<feature type="compositionally biased region" description="Basic and acidic residues" evidence="1">
    <location>
        <begin position="482"/>
        <end position="503"/>
    </location>
</feature>